<keyword evidence="1" id="KW-0472">Membrane</keyword>
<evidence type="ECO:0000313" key="2">
    <source>
        <dbReference type="EMBL" id="CAA6818742.1"/>
    </source>
</evidence>
<reference evidence="2" key="1">
    <citation type="submission" date="2020-01" db="EMBL/GenBank/DDBJ databases">
        <authorList>
            <person name="Meier V. D."/>
            <person name="Meier V D."/>
        </authorList>
    </citation>
    <scope>NUCLEOTIDE SEQUENCE</scope>
    <source>
        <strain evidence="2">HLG_WM_MAG_01</strain>
    </source>
</reference>
<organism evidence="2">
    <name type="scientific">uncultured Sulfurovum sp</name>
    <dbReference type="NCBI Taxonomy" id="269237"/>
    <lineage>
        <taxon>Bacteria</taxon>
        <taxon>Pseudomonadati</taxon>
        <taxon>Campylobacterota</taxon>
        <taxon>Epsilonproteobacteria</taxon>
        <taxon>Campylobacterales</taxon>
        <taxon>Sulfurovaceae</taxon>
        <taxon>Sulfurovum</taxon>
        <taxon>environmental samples</taxon>
    </lineage>
</organism>
<proteinExistence type="predicted"/>
<keyword evidence="1" id="KW-0812">Transmembrane</keyword>
<accession>A0A6S6TD24</accession>
<gene>
    <name evidence="2" type="ORF">HELGO_WM452</name>
</gene>
<keyword evidence="1" id="KW-1133">Transmembrane helix</keyword>
<feature type="transmembrane region" description="Helical" evidence="1">
    <location>
        <begin position="6"/>
        <end position="23"/>
    </location>
</feature>
<protein>
    <submittedName>
        <fullName evidence="2">Uncharacterized protein</fullName>
    </submittedName>
</protein>
<dbReference type="EMBL" id="CACVAS010000107">
    <property type="protein sequence ID" value="CAA6818742.1"/>
    <property type="molecule type" value="Genomic_DNA"/>
</dbReference>
<name>A0A6S6TD24_9BACT</name>
<sequence>MTLPMIALITVGVLFFALFFYSIEKLSEG</sequence>
<dbReference type="AlphaFoldDB" id="A0A6S6TD24"/>
<evidence type="ECO:0000256" key="1">
    <source>
        <dbReference type="SAM" id="Phobius"/>
    </source>
</evidence>